<dbReference type="AlphaFoldDB" id="A0A4V3C2X0"/>
<reference evidence="2 3" key="1">
    <citation type="submission" date="2019-03" db="EMBL/GenBank/DDBJ databases">
        <title>Genomic Encyclopedia of Archaeal and Bacterial Type Strains, Phase II (KMG-II): from individual species to whole genera.</title>
        <authorList>
            <person name="Goeker M."/>
        </authorList>
    </citation>
    <scope>NUCLEOTIDE SEQUENCE [LARGE SCALE GENOMIC DNA]</scope>
    <source>
        <strain evidence="2 3">DSM 19034</strain>
    </source>
</reference>
<feature type="chain" id="PRO_5020694928" evidence="1">
    <location>
        <begin position="20"/>
        <end position="219"/>
    </location>
</feature>
<gene>
    <name evidence="2" type="ORF">CLV32_3694</name>
</gene>
<evidence type="ECO:0000256" key="1">
    <source>
        <dbReference type="SAM" id="SignalP"/>
    </source>
</evidence>
<sequence length="219" mass="23766">MKSLAIILFFSLFTCCALAQDAVVIDSSNYIRGTIKNTDYATVTILKDDLTPVLYKASDVQEFIWNGETYLSKRILIKKKMESRFFKVIELGTVNLYAIGEGQEVEVRQSNRPRLTPSVGLGMGSGGFGGVGLGGGISFGGGRNSGGPRSRMKAVYFIERPGTGPITEIPLNSDAPAVKSLLLIKLNNDEDLAERIKGTTEFDAKSIAAFVKAYNAMHK</sequence>
<protein>
    <submittedName>
        <fullName evidence="2">Uncharacterized protein</fullName>
    </submittedName>
</protein>
<dbReference type="Proteomes" id="UP000295499">
    <property type="component" value="Unassembled WGS sequence"/>
</dbReference>
<accession>A0A4V3C2X0</accession>
<feature type="signal peptide" evidence="1">
    <location>
        <begin position="1"/>
        <end position="19"/>
    </location>
</feature>
<proteinExistence type="predicted"/>
<organism evidence="2 3">
    <name type="scientific">Pedobacter duraquae</name>
    <dbReference type="NCBI Taxonomy" id="425511"/>
    <lineage>
        <taxon>Bacteria</taxon>
        <taxon>Pseudomonadati</taxon>
        <taxon>Bacteroidota</taxon>
        <taxon>Sphingobacteriia</taxon>
        <taxon>Sphingobacteriales</taxon>
        <taxon>Sphingobacteriaceae</taxon>
        <taxon>Pedobacter</taxon>
    </lineage>
</organism>
<evidence type="ECO:0000313" key="3">
    <source>
        <dbReference type="Proteomes" id="UP000295499"/>
    </source>
</evidence>
<name>A0A4V3C2X0_9SPHI</name>
<dbReference type="RefSeq" id="WP_243732350.1">
    <property type="nucleotide sequence ID" value="NZ_SNWM01000005.1"/>
</dbReference>
<evidence type="ECO:0000313" key="2">
    <source>
        <dbReference type="EMBL" id="TDO19939.1"/>
    </source>
</evidence>
<comment type="caution">
    <text evidence="2">The sequence shown here is derived from an EMBL/GenBank/DDBJ whole genome shotgun (WGS) entry which is preliminary data.</text>
</comment>
<dbReference type="EMBL" id="SNWM01000005">
    <property type="protein sequence ID" value="TDO19939.1"/>
    <property type="molecule type" value="Genomic_DNA"/>
</dbReference>
<keyword evidence="1" id="KW-0732">Signal</keyword>
<keyword evidence="3" id="KW-1185">Reference proteome</keyword>